<dbReference type="EMBL" id="GBEZ01011634">
    <property type="protein sequence ID" value="JAC74171.1"/>
    <property type="molecule type" value="Transcribed_RNA"/>
</dbReference>
<accession>A0A061RUF6</accession>
<organism evidence="2">
    <name type="scientific">Tetraselmis sp. GSL018</name>
    <dbReference type="NCBI Taxonomy" id="582737"/>
    <lineage>
        <taxon>Eukaryota</taxon>
        <taxon>Viridiplantae</taxon>
        <taxon>Chlorophyta</taxon>
        <taxon>core chlorophytes</taxon>
        <taxon>Chlorodendrophyceae</taxon>
        <taxon>Chlorodendrales</taxon>
        <taxon>Chlorodendraceae</taxon>
        <taxon>Tetraselmis</taxon>
    </lineage>
</organism>
<evidence type="ECO:0000256" key="1">
    <source>
        <dbReference type="SAM" id="MobiDB-lite"/>
    </source>
</evidence>
<evidence type="ECO:0000313" key="2">
    <source>
        <dbReference type="EMBL" id="JAC74171.1"/>
    </source>
</evidence>
<dbReference type="AlphaFoldDB" id="A0A061RUF6"/>
<proteinExistence type="predicted"/>
<reference evidence="2" key="1">
    <citation type="submission" date="2014-05" db="EMBL/GenBank/DDBJ databases">
        <title>The transcriptome of the halophilic microalga Tetraselmis sp. GSL018 isolated from the Great Salt Lake, Utah.</title>
        <authorList>
            <person name="Jinkerson R.E."/>
            <person name="D'Adamo S."/>
            <person name="Posewitz M.C."/>
        </authorList>
    </citation>
    <scope>NUCLEOTIDE SEQUENCE</scope>
    <source>
        <strain evidence="2">GSL018</strain>
    </source>
</reference>
<sequence>LDRARHGLGQRLLQLCAGSAAGRVGGRGTAAWRVEGGGGLPSRRCPPSRPEA</sequence>
<gene>
    <name evidence="2" type="ORF">TSPGSL018_26695</name>
</gene>
<protein>
    <submittedName>
        <fullName evidence="2">Uncharacterized protein</fullName>
    </submittedName>
</protein>
<feature type="non-terminal residue" evidence="2">
    <location>
        <position position="1"/>
    </location>
</feature>
<name>A0A061RUF6_9CHLO</name>
<feature type="region of interest" description="Disordered" evidence="1">
    <location>
        <begin position="32"/>
        <end position="52"/>
    </location>
</feature>